<gene>
    <name evidence="5" type="primary">hsp20D</name>
    <name evidence="5" type="ordered locus">NP_5318A</name>
</gene>
<dbReference type="Proteomes" id="UP000002698">
    <property type="component" value="Chromosome"/>
</dbReference>
<dbReference type="HOGENOM" id="CLU_046737_10_0_2"/>
<comment type="similarity">
    <text evidence="1 2">Belongs to the small heat shock protein (HSP20) family.</text>
</comment>
<organism evidence="5 6">
    <name type="scientific">Natronomonas pharaonis (strain ATCC 35678 / DSM 2160 / CIP 103997 / JCM 8858 / NBRC 14720 / NCIMB 2260 / Gabara)</name>
    <name type="common">Halobacterium pharaonis</name>
    <dbReference type="NCBI Taxonomy" id="348780"/>
    <lineage>
        <taxon>Archaea</taxon>
        <taxon>Methanobacteriati</taxon>
        <taxon>Methanobacteriota</taxon>
        <taxon>Stenosarchaea group</taxon>
        <taxon>Halobacteria</taxon>
        <taxon>Halobacteriales</taxon>
        <taxon>Natronomonadaceae</taxon>
        <taxon>Natronomonas</taxon>
    </lineage>
</organism>
<dbReference type="Gene3D" id="2.60.40.790">
    <property type="match status" value="1"/>
</dbReference>
<keyword evidence="6" id="KW-1185">Reference proteome</keyword>
<feature type="domain" description="SHSP" evidence="4">
    <location>
        <begin position="23"/>
        <end position="137"/>
    </location>
</feature>
<evidence type="ECO:0000313" key="6">
    <source>
        <dbReference type="Proteomes" id="UP000002698"/>
    </source>
</evidence>
<sequence length="152" mass="16087">MIRDLGESIGRTVLDGIGRAVSRVQEQRALSADLLESDEAYLAVFDAPGAMPEDIDVTFDDGTLDVRIDRVRGFHGDYEMRFPGRGQTLHGRVSLPDGAVVADEADATVTAHGTLEILLPKADGEDANGRDANGGGEGSDSDDSGKAERDDS</sequence>
<dbReference type="EMBL" id="CR936257">
    <property type="protein sequence ID" value="CAI50750.1"/>
    <property type="molecule type" value="Genomic_DNA"/>
</dbReference>
<reference evidence="5 6" key="1">
    <citation type="journal article" date="2005" name="Genome Res.">
        <title>Living with two extremes: conclusions from the genome sequence of Natronomonas pharaonis.</title>
        <authorList>
            <person name="Falb M."/>
            <person name="Pfeiffer F."/>
            <person name="Palm P."/>
            <person name="Rodewald K."/>
            <person name="Hickmann V."/>
            <person name="Tittor J."/>
            <person name="Oesterhelt D."/>
        </authorList>
    </citation>
    <scope>NUCLEOTIDE SEQUENCE [LARGE SCALE GENOMIC DNA]</scope>
    <source>
        <strain evidence="6">ATCC 35678 / DSM 2160 / CIP 103997 / JCM 8858 / NBRC 14720 / NCIMB 2260 / Gabara</strain>
    </source>
</reference>
<dbReference type="InterPro" id="IPR008978">
    <property type="entry name" value="HSP20-like_chaperone"/>
</dbReference>
<dbReference type="RefSeq" id="WP_011324359.1">
    <property type="nucleotide sequence ID" value="NC_007426.1"/>
</dbReference>
<evidence type="ECO:0000256" key="2">
    <source>
        <dbReference type="RuleBase" id="RU003616"/>
    </source>
</evidence>
<dbReference type="SUPFAM" id="SSF49764">
    <property type="entry name" value="HSP20-like chaperones"/>
    <property type="match status" value="1"/>
</dbReference>
<dbReference type="InterPro" id="IPR002068">
    <property type="entry name" value="A-crystallin/Hsp20_dom"/>
</dbReference>
<dbReference type="GeneID" id="3702832"/>
<dbReference type="EnsemblBacteria" id="CAI50750">
    <property type="protein sequence ID" value="CAI50750"/>
    <property type="gene ID" value="NP_5318A"/>
</dbReference>
<protein>
    <submittedName>
        <fullName evidence="5">Hsp20-type molecular chaperone</fullName>
    </submittedName>
</protein>
<dbReference type="CDD" id="cd06464">
    <property type="entry name" value="ACD_sHsps-like"/>
    <property type="match status" value="1"/>
</dbReference>
<dbReference type="PROSITE" id="PS01031">
    <property type="entry name" value="SHSP"/>
    <property type="match status" value="1"/>
</dbReference>
<dbReference type="STRING" id="348780.NP_5318A"/>
<proteinExistence type="inferred from homology"/>
<feature type="region of interest" description="Disordered" evidence="3">
    <location>
        <begin position="120"/>
        <end position="152"/>
    </location>
</feature>
<dbReference type="KEGG" id="nph:NP_5318A"/>
<feature type="compositionally biased region" description="Basic and acidic residues" evidence="3">
    <location>
        <begin position="143"/>
        <end position="152"/>
    </location>
</feature>
<name>A0A1U7EZM0_NATPD</name>
<evidence type="ECO:0000313" key="5">
    <source>
        <dbReference type="EMBL" id="CAI50750.1"/>
    </source>
</evidence>
<dbReference type="OrthoDB" id="210205at2157"/>
<evidence type="ECO:0000259" key="4">
    <source>
        <dbReference type="PROSITE" id="PS01031"/>
    </source>
</evidence>
<dbReference type="AlphaFoldDB" id="A0A1U7EZM0"/>
<accession>A0A1U7EZM0</accession>
<dbReference type="eggNOG" id="arCOG01836">
    <property type="taxonomic scope" value="Archaea"/>
</dbReference>
<evidence type="ECO:0000256" key="3">
    <source>
        <dbReference type="SAM" id="MobiDB-lite"/>
    </source>
</evidence>
<dbReference type="Pfam" id="PF00011">
    <property type="entry name" value="HSP20"/>
    <property type="match status" value="1"/>
</dbReference>
<evidence type="ECO:0000256" key="1">
    <source>
        <dbReference type="PROSITE-ProRule" id="PRU00285"/>
    </source>
</evidence>